<dbReference type="InterPro" id="IPR036875">
    <property type="entry name" value="Znf_CCHC_sf"/>
</dbReference>
<name>A0A7K7LUW4_9PASS</name>
<evidence type="ECO:0000313" key="5">
    <source>
        <dbReference type="EMBL" id="NWZ34436.1"/>
    </source>
</evidence>
<dbReference type="Gene3D" id="4.10.60.10">
    <property type="entry name" value="Zinc finger, CCHC-type"/>
    <property type="match status" value="1"/>
</dbReference>
<evidence type="ECO:0000256" key="1">
    <source>
        <dbReference type="ARBA" id="ARBA00022707"/>
    </source>
</evidence>
<feature type="non-terminal residue" evidence="5">
    <location>
        <position position="1"/>
    </location>
</feature>
<proteinExistence type="predicted"/>
<dbReference type="EMBL" id="VZSR01000257">
    <property type="protein sequence ID" value="NWZ34436.1"/>
    <property type="molecule type" value="Genomic_DNA"/>
</dbReference>
<evidence type="ECO:0000256" key="2">
    <source>
        <dbReference type="PROSITE-ProRule" id="PRU00047"/>
    </source>
</evidence>
<sequence>LDQIKNKPGISLTDFIKTCSHIGTEQYKADLLAAALAQYLQVAQSAIKCLACGEEGHVRKQCSKNKQGSKKPSKLCPRCKKGYHWGNECRSKYDRDGKTLPQRRKLKGGAKSGTPQENRIQPQQTHT</sequence>
<comment type="caution">
    <text evidence="5">The sequence shown here is derived from an EMBL/GenBank/DDBJ whole genome shotgun (WGS) entry which is preliminary data.</text>
</comment>
<evidence type="ECO:0000313" key="6">
    <source>
        <dbReference type="Proteomes" id="UP000540762"/>
    </source>
</evidence>
<dbReference type="InterPro" id="IPR050195">
    <property type="entry name" value="Primate_lentivir_Gag_pol-like"/>
</dbReference>
<dbReference type="Proteomes" id="UP000540762">
    <property type="component" value="Unassembled WGS sequence"/>
</dbReference>
<keyword evidence="2" id="KW-0479">Metal-binding</keyword>
<dbReference type="GO" id="GO:0008270">
    <property type="term" value="F:zinc ion binding"/>
    <property type="evidence" value="ECO:0007669"/>
    <property type="project" value="UniProtKB-KW"/>
</dbReference>
<dbReference type="Pfam" id="PF14787">
    <property type="entry name" value="zf-CCHC_5"/>
    <property type="match status" value="1"/>
</dbReference>
<dbReference type="SUPFAM" id="SSF57756">
    <property type="entry name" value="Retrovirus zinc finger-like domains"/>
    <property type="match status" value="2"/>
</dbReference>
<keyword evidence="6" id="KW-1185">Reference proteome</keyword>
<evidence type="ECO:0000259" key="4">
    <source>
        <dbReference type="PROSITE" id="PS50158"/>
    </source>
</evidence>
<evidence type="ECO:0000256" key="3">
    <source>
        <dbReference type="SAM" id="MobiDB-lite"/>
    </source>
</evidence>
<dbReference type="SMART" id="SM00343">
    <property type="entry name" value="ZnF_C2HC"/>
    <property type="match status" value="2"/>
</dbReference>
<feature type="domain" description="CCHC-type" evidence="4">
    <location>
        <begin position="48"/>
        <end position="64"/>
    </location>
</feature>
<dbReference type="PROSITE" id="PS50158">
    <property type="entry name" value="ZF_CCHC"/>
    <property type="match status" value="1"/>
</dbReference>
<dbReference type="AlphaFoldDB" id="A0A7K7LUW4"/>
<reference evidence="5 6" key="1">
    <citation type="submission" date="2019-09" db="EMBL/GenBank/DDBJ databases">
        <title>Bird 10,000 Genomes (B10K) Project - Family phase.</title>
        <authorList>
            <person name="Zhang G."/>
        </authorList>
    </citation>
    <scope>NUCLEOTIDE SEQUENCE [LARGE SCALE GENOMIC DNA]</scope>
    <source>
        <strain evidence="5">OUT-0037</strain>
        <tissue evidence="5">Liver</tissue>
    </source>
</reference>
<keyword evidence="1" id="KW-0519">Myristate</keyword>
<feature type="compositionally biased region" description="Polar residues" evidence="3">
    <location>
        <begin position="113"/>
        <end position="127"/>
    </location>
</feature>
<keyword evidence="2" id="KW-0863">Zinc-finger</keyword>
<feature type="region of interest" description="Disordered" evidence="3">
    <location>
        <begin position="94"/>
        <end position="127"/>
    </location>
</feature>
<keyword evidence="2" id="KW-0862">Zinc</keyword>
<accession>A0A7K7LUW4</accession>
<dbReference type="InterPro" id="IPR001878">
    <property type="entry name" value="Znf_CCHC"/>
</dbReference>
<keyword evidence="1" id="KW-0449">Lipoprotein</keyword>
<feature type="non-terminal residue" evidence="5">
    <location>
        <position position="127"/>
    </location>
</feature>
<organism evidence="5 6">
    <name type="scientific">Brachypodius melanocephalos</name>
    <name type="common">black-headed bulbul</name>
    <dbReference type="NCBI Taxonomy" id="3235156"/>
    <lineage>
        <taxon>Eukaryota</taxon>
        <taxon>Metazoa</taxon>
        <taxon>Chordata</taxon>
        <taxon>Craniata</taxon>
        <taxon>Vertebrata</taxon>
        <taxon>Euteleostomi</taxon>
        <taxon>Archelosauria</taxon>
        <taxon>Archosauria</taxon>
        <taxon>Dinosauria</taxon>
        <taxon>Saurischia</taxon>
        <taxon>Theropoda</taxon>
        <taxon>Coelurosauria</taxon>
        <taxon>Aves</taxon>
        <taxon>Neognathae</taxon>
        <taxon>Neoaves</taxon>
        <taxon>Telluraves</taxon>
        <taxon>Australaves</taxon>
        <taxon>Passeriformes</taxon>
        <taxon>Sylvioidea</taxon>
        <taxon>Pycnonotidae</taxon>
        <taxon>Brachypodius</taxon>
    </lineage>
</organism>
<dbReference type="GO" id="GO:0003676">
    <property type="term" value="F:nucleic acid binding"/>
    <property type="evidence" value="ECO:0007669"/>
    <property type="project" value="InterPro"/>
</dbReference>
<gene>
    <name evidence="5" type="primary">Ervk5</name>
    <name evidence="5" type="ORF">BRAATR_R13900</name>
</gene>
<dbReference type="PANTHER" id="PTHR40389">
    <property type="entry name" value="ENDOGENOUS RETROVIRUS GROUP K MEMBER 24 GAG POLYPROTEIN-RELATED"/>
    <property type="match status" value="1"/>
</dbReference>
<dbReference type="PANTHER" id="PTHR40389:SF2">
    <property type="entry name" value="ENDOGENOUS RETROVIRUS GROUP K MEMBER 24 GAG POLYPROTEIN-RELATED"/>
    <property type="match status" value="1"/>
</dbReference>
<protein>
    <submittedName>
        <fullName evidence="5">GAK5 protein</fullName>
    </submittedName>
</protein>